<sequence length="312" mass="36067">MVINMIRLGVIGTGNIGKRHIQSALDIEDIEIFAFDSYKDSLVSLEAFLKTLNLNSEKKVVIKENYHTFLESISEDSIIIISTTAKDRVKLAIDILNKKPKAIILEKPVCQNAKEYLRLLKNSRTQMYVNFPRCSYNFYREIKDLVNQNVEEIKIVLSQNGISTNGIHMFDLIFWLLEKNEYVLGQSEIFSNYETKRKGFFDFSGSIDFRVGKTKCSFLDNPFNCQEIIQIFTRKNIISIYEHNLKAVVSSRDNLKVIDFKLPFQSNLTSILLQQIDNSIEVFIPDIRKCLTSHSLLFEVMDKHNLSNLNIT</sequence>
<dbReference type="PANTHER" id="PTHR43377:SF1">
    <property type="entry name" value="BILIVERDIN REDUCTASE A"/>
    <property type="match status" value="1"/>
</dbReference>
<accession>A0A1J5SNY9</accession>
<comment type="caution">
    <text evidence="2">The sequence shown here is derived from an EMBL/GenBank/DDBJ whole genome shotgun (WGS) entry which is preliminary data.</text>
</comment>
<dbReference type="InterPro" id="IPR029752">
    <property type="entry name" value="D-isomer_DH_CS1"/>
</dbReference>
<dbReference type="InterPro" id="IPR036291">
    <property type="entry name" value="NAD(P)-bd_dom_sf"/>
</dbReference>
<dbReference type="SUPFAM" id="SSF51735">
    <property type="entry name" value="NAD(P)-binding Rossmann-fold domains"/>
    <property type="match status" value="1"/>
</dbReference>
<protein>
    <recommendedName>
        <fullName evidence="1">Gfo/Idh/MocA-like oxidoreductase N-terminal domain-containing protein</fullName>
    </recommendedName>
</protein>
<dbReference type="EMBL" id="MIYV01000023">
    <property type="protein sequence ID" value="OIR10202.1"/>
    <property type="molecule type" value="Genomic_DNA"/>
</dbReference>
<dbReference type="Pfam" id="PF01408">
    <property type="entry name" value="GFO_IDH_MocA"/>
    <property type="match status" value="1"/>
</dbReference>
<name>A0A1J5SNY9_9ARCH</name>
<evidence type="ECO:0000259" key="1">
    <source>
        <dbReference type="Pfam" id="PF01408"/>
    </source>
</evidence>
<dbReference type="GO" id="GO:0000166">
    <property type="term" value="F:nucleotide binding"/>
    <property type="evidence" value="ECO:0007669"/>
    <property type="project" value="InterPro"/>
</dbReference>
<dbReference type="Gene3D" id="3.40.50.720">
    <property type="entry name" value="NAD(P)-binding Rossmann-like Domain"/>
    <property type="match status" value="1"/>
</dbReference>
<dbReference type="PANTHER" id="PTHR43377">
    <property type="entry name" value="BILIVERDIN REDUCTASE A"/>
    <property type="match status" value="1"/>
</dbReference>
<gene>
    <name evidence="2" type="ORF">BEU03_01050</name>
</gene>
<reference evidence="2 3" key="1">
    <citation type="submission" date="2016-08" db="EMBL/GenBank/DDBJ databases">
        <title>New Insights into Marine Group III Euryarchaeota, from dark to light.</title>
        <authorList>
            <person name="Haro-Moreno J.M."/>
            <person name="Rodriguez-Valera F."/>
            <person name="Lopez-Garcia P."/>
            <person name="Moreira D."/>
            <person name="Martin-Cuadrado A.B."/>
        </authorList>
    </citation>
    <scope>NUCLEOTIDE SEQUENCE [LARGE SCALE GENOMIC DNA]</scope>
    <source>
        <strain evidence="2">CG-Epi6</strain>
    </source>
</reference>
<evidence type="ECO:0000313" key="2">
    <source>
        <dbReference type="EMBL" id="OIR10202.1"/>
    </source>
</evidence>
<dbReference type="AlphaFoldDB" id="A0A1J5SNY9"/>
<proteinExistence type="predicted"/>
<dbReference type="Proteomes" id="UP000183403">
    <property type="component" value="Unassembled WGS sequence"/>
</dbReference>
<evidence type="ECO:0000313" key="3">
    <source>
        <dbReference type="Proteomes" id="UP000183403"/>
    </source>
</evidence>
<dbReference type="PROSITE" id="PS00065">
    <property type="entry name" value="D_2_HYDROXYACID_DH_1"/>
    <property type="match status" value="1"/>
</dbReference>
<dbReference type="InterPro" id="IPR051450">
    <property type="entry name" value="Gfo/Idh/MocA_Oxidoreductases"/>
</dbReference>
<dbReference type="InterPro" id="IPR000683">
    <property type="entry name" value="Gfo/Idh/MocA-like_OxRdtase_N"/>
</dbReference>
<feature type="domain" description="Gfo/Idh/MocA-like oxidoreductase N-terminal" evidence="1">
    <location>
        <begin position="6"/>
        <end position="129"/>
    </location>
</feature>
<organism evidence="2 3">
    <name type="scientific">Marine Group III euryarchaeote CG-Epi6</name>
    <dbReference type="NCBI Taxonomy" id="1889000"/>
    <lineage>
        <taxon>Archaea</taxon>
        <taxon>Methanobacteriati</taxon>
        <taxon>Thermoplasmatota</taxon>
        <taxon>Thermoplasmata</taxon>
        <taxon>Candidatus Thermoprofundales</taxon>
    </lineage>
</organism>